<dbReference type="STRING" id="555088.DealDRAFT_1203"/>
<evidence type="ECO:0000313" key="3">
    <source>
        <dbReference type="Proteomes" id="UP000006443"/>
    </source>
</evidence>
<gene>
    <name evidence="2" type="ORF">DealDRAFT_1203</name>
</gene>
<dbReference type="Pfam" id="PF12680">
    <property type="entry name" value="SnoaL_2"/>
    <property type="match status" value="1"/>
</dbReference>
<dbReference type="OrthoDB" id="283154at2"/>
<feature type="domain" description="SnoaL-like" evidence="1">
    <location>
        <begin position="18"/>
        <end position="129"/>
    </location>
</feature>
<reference evidence="2 3" key="1">
    <citation type="submission" date="2009-02" db="EMBL/GenBank/DDBJ databases">
        <title>Sequencing of the draft genome and assembly of Dethiobacter alkaliphilus AHT 1.</title>
        <authorList>
            <consortium name="US DOE Joint Genome Institute (JGI-PGF)"/>
            <person name="Lucas S."/>
            <person name="Copeland A."/>
            <person name="Lapidus A."/>
            <person name="Glavina del Rio T."/>
            <person name="Dalin E."/>
            <person name="Tice H."/>
            <person name="Bruce D."/>
            <person name="Goodwin L."/>
            <person name="Pitluck S."/>
            <person name="Larimer F."/>
            <person name="Land M.L."/>
            <person name="Hauser L."/>
            <person name="Muyzer G."/>
        </authorList>
    </citation>
    <scope>NUCLEOTIDE SEQUENCE [LARGE SCALE GENOMIC DNA]</scope>
    <source>
        <strain evidence="2 3">AHT 1</strain>
    </source>
</reference>
<protein>
    <recommendedName>
        <fullName evidence="1">SnoaL-like domain-containing protein</fullName>
    </recommendedName>
</protein>
<dbReference type="PANTHER" id="PTHR41252">
    <property type="entry name" value="BLR2505 PROTEIN"/>
    <property type="match status" value="1"/>
</dbReference>
<dbReference type="Gene3D" id="3.10.450.50">
    <property type="match status" value="1"/>
</dbReference>
<dbReference type="SUPFAM" id="SSF54427">
    <property type="entry name" value="NTF2-like"/>
    <property type="match status" value="1"/>
</dbReference>
<dbReference type="PANTHER" id="PTHR41252:SF1">
    <property type="entry name" value="BLR2505 PROTEIN"/>
    <property type="match status" value="1"/>
</dbReference>
<evidence type="ECO:0000259" key="1">
    <source>
        <dbReference type="Pfam" id="PF12680"/>
    </source>
</evidence>
<proteinExistence type="predicted"/>
<organism evidence="2 3">
    <name type="scientific">Dethiobacter alkaliphilus AHT 1</name>
    <dbReference type="NCBI Taxonomy" id="555088"/>
    <lineage>
        <taxon>Bacteria</taxon>
        <taxon>Bacillati</taxon>
        <taxon>Bacillota</taxon>
        <taxon>Dethiobacteria</taxon>
        <taxon>Dethiobacterales</taxon>
        <taxon>Dethiobacteraceae</taxon>
        <taxon>Dethiobacter</taxon>
    </lineage>
</organism>
<evidence type="ECO:0000313" key="2">
    <source>
        <dbReference type="EMBL" id="EEG77904.1"/>
    </source>
</evidence>
<accession>C0GFE4</accession>
<keyword evidence="3" id="KW-1185">Reference proteome</keyword>
<dbReference type="AlphaFoldDB" id="C0GFE4"/>
<dbReference type="eggNOG" id="COG3631">
    <property type="taxonomic scope" value="Bacteria"/>
</dbReference>
<dbReference type="InterPro" id="IPR032710">
    <property type="entry name" value="NTF2-like_dom_sf"/>
</dbReference>
<dbReference type="InterPro" id="IPR037401">
    <property type="entry name" value="SnoaL-like"/>
</dbReference>
<dbReference type="EMBL" id="ACJM01000005">
    <property type="protein sequence ID" value="EEG77904.1"/>
    <property type="molecule type" value="Genomic_DNA"/>
</dbReference>
<comment type="caution">
    <text evidence="2">The sequence shown here is derived from an EMBL/GenBank/DDBJ whole genome shotgun (WGS) entry which is preliminary data.</text>
</comment>
<sequence>MIINERVKGLAEQNERVVKQHFAFFGQGNLPDALELFAEDVDFQSPVTKNPPEEISWAKPRYSKKDVALFFKELSEKIQVKKMEAMFFTCQNDRVIVEGRNGGVVKATGRGYEHDWVMVFTLQDEKICRARHYYDTADIVAAFRD</sequence>
<name>C0GFE4_DETAL</name>
<dbReference type="Proteomes" id="UP000006443">
    <property type="component" value="Unassembled WGS sequence"/>
</dbReference>